<keyword evidence="5" id="KW-0032">Aminotransferase</keyword>
<dbReference type="NCBIfam" id="NF040592">
    <property type="entry name" value="tRNA_mod_ArcS"/>
    <property type="match status" value="1"/>
</dbReference>
<dbReference type="InterPro" id="IPR036974">
    <property type="entry name" value="PUA_sf"/>
</dbReference>
<dbReference type="GO" id="GO:0005737">
    <property type="term" value="C:cytoplasm"/>
    <property type="evidence" value="ECO:0007669"/>
    <property type="project" value="TreeGrafter"/>
</dbReference>
<dbReference type="AlphaFoldDB" id="A0A7G9Y741"/>
<dbReference type="NCBIfam" id="TIGR00449">
    <property type="entry name" value="tgt_general"/>
    <property type="match status" value="1"/>
</dbReference>
<gene>
    <name evidence="5" type="primary">arcS</name>
    <name evidence="5" type="ORF">CKCDFGLO_00004</name>
</gene>
<evidence type="ECO:0000259" key="4">
    <source>
        <dbReference type="SMART" id="SM00359"/>
    </source>
</evidence>
<dbReference type="CDD" id="cd21149">
    <property type="entry name" value="PUA_archaeosine_TGT"/>
    <property type="match status" value="1"/>
</dbReference>
<dbReference type="PROSITE" id="PS50890">
    <property type="entry name" value="PUA"/>
    <property type="match status" value="1"/>
</dbReference>
<dbReference type="InterPro" id="IPR036895">
    <property type="entry name" value="Uracil-DNA_glycosylase-like_sf"/>
</dbReference>
<dbReference type="SUPFAM" id="SSF51713">
    <property type="entry name" value="tRNA-guanine transglycosylase"/>
    <property type="match status" value="1"/>
</dbReference>
<reference evidence="5" key="1">
    <citation type="submission" date="2020-06" db="EMBL/GenBank/DDBJ databases">
        <title>Unique genomic features of the anaerobic methanotrophic archaea.</title>
        <authorList>
            <person name="Chadwick G.L."/>
            <person name="Skennerton C.T."/>
            <person name="Laso-Perez R."/>
            <person name="Leu A.O."/>
            <person name="Speth D.R."/>
            <person name="Yu H."/>
            <person name="Morgan-Lang C."/>
            <person name="Hatzenpichler R."/>
            <person name="Goudeau D."/>
            <person name="Malmstrom R."/>
            <person name="Brazelton W.J."/>
            <person name="Woyke T."/>
            <person name="Hallam S.J."/>
            <person name="Tyson G.W."/>
            <person name="Wegener G."/>
            <person name="Boetius A."/>
            <person name="Orphan V."/>
        </authorList>
    </citation>
    <scope>NUCLEOTIDE SEQUENCE</scope>
</reference>
<keyword evidence="3" id="KW-0819">tRNA processing</keyword>
<dbReference type="Gene3D" id="3.20.20.105">
    <property type="entry name" value="Queuine tRNA-ribosyltransferase-like"/>
    <property type="match status" value="1"/>
</dbReference>
<dbReference type="NCBIfam" id="TIGR00451">
    <property type="entry name" value="unchar_dom_2"/>
    <property type="match status" value="1"/>
</dbReference>
<dbReference type="InterPro" id="IPR002616">
    <property type="entry name" value="tRNA_ribo_trans-like"/>
</dbReference>
<dbReference type="InterPro" id="IPR053418">
    <property type="entry name" value="Archaeosine_synthase_1"/>
</dbReference>
<dbReference type="EC" id="2.6.1.97" evidence="5"/>
<name>A0A7G9Y741_9EURY</name>
<dbReference type="PANTHER" id="PTHR46499:SF2">
    <property type="entry name" value="ARCHAEOSINE SYNTHASE"/>
    <property type="match status" value="1"/>
</dbReference>
<dbReference type="EMBL" id="MT630867">
    <property type="protein sequence ID" value="QNO43825.1"/>
    <property type="molecule type" value="Genomic_DNA"/>
</dbReference>
<comment type="pathway">
    <text evidence="1">tRNA modification; archaeosine-tRNA biosynthesis.</text>
</comment>
<dbReference type="Pfam" id="PF01472">
    <property type="entry name" value="PUA"/>
    <property type="match status" value="1"/>
</dbReference>
<dbReference type="InterPro" id="IPR004521">
    <property type="entry name" value="Uncharacterised_CHP00451"/>
</dbReference>
<dbReference type="GO" id="GO:0008483">
    <property type="term" value="F:transaminase activity"/>
    <property type="evidence" value="ECO:0007669"/>
    <property type="project" value="UniProtKB-KW"/>
</dbReference>
<dbReference type="SUPFAM" id="SSF52141">
    <property type="entry name" value="Uracil-DNA glycosylase-like"/>
    <property type="match status" value="1"/>
</dbReference>
<dbReference type="InterPro" id="IPR029402">
    <property type="entry name" value="TGT_C2"/>
</dbReference>
<dbReference type="SMART" id="SM00359">
    <property type="entry name" value="PUA"/>
    <property type="match status" value="1"/>
</dbReference>
<dbReference type="Pfam" id="PF01702">
    <property type="entry name" value="TGT"/>
    <property type="match status" value="1"/>
</dbReference>
<sequence length="532" mass="58655">MRHDGAAGVVVHPAQIDTSIPDGLDLYLIGAARMLGMRAGLLVDCVLKLKNNIRADTAVYAPALATPENLAILIYLGIDLVDDTAAIIKGYQDVYLTRDGGKYLNRLREFPCACKICTGLETPEELQSLPRSERARLLAEHNTIKLGEELRTVRECIRDGNLREYVEKQCRSDPYLTAVLRLLDSEHAYLEERTPTARKGTMIANTAESQNRVEITRFAGRTLSRFSPPDVDILVILPCSAKKPYSLSRSHARFVDALSGCRSHIHEIVLTSPIGVVPRELETVYPAAHYDIAVTGEWSLDETAWVASCLRAYLEKHAYKKIIAHVSGGFAEVCRIVERDLGIEIVYSAIGNPTSDDSLARLRECVAASVPSQSRNRSRKPNLETVRAIADYQFGSGVGEILIPDHARVKRVKPIARMKSMRQIKQGQHGFRILVDREEIATSVRYGTLALTLAGAARMPDDIYCVTIDNFLPKGSVLAPGVTGSDPQIRPMDEVIVLGERALGVGVAMMNGREMVESSRGVAVEMRAVQER</sequence>
<dbReference type="InterPro" id="IPR038250">
    <property type="entry name" value="TGT_C2_sf"/>
</dbReference>
<dbReference type="Gene3D" id="2.30.130.10">
    <property type="entry name" value="PUA domain"/>
    <property type="match status" value="1"/>
</dbReference>
<evidence type="ECO:0000256" key="2">
    <source>
        <dbReference type="ARBA" id="ARBA00008906"/>
    </source>
</evidence>
<keyword evidence="5" id="KW-0808">Transferase</keyword>
<comment type="similarity">
    <text evidence="2">Belongs to the archaeosine synthase type 1 family.</text>
</comment>
<organism evidence="5">
    <name type="scientific">Candidatus Methanogaster sp. ANME-2c ERB4</name>
    <dbReference type="NCBI Taxonomy" id="2759911"/>
    <lineage>
        <taxon>Archaea</taxon>
        <taxon>Methanobacteriati</taxon>
        <taxon>Methanobacteriota</taxon>
        <taxon>Stenosarchaea group</taxon>
        <taxon>Methanomicrobia</taxon>
        <taxon>Methanosarcinales</taxon>
        <taxon>ANME-2 cluster</taxon>
        <taxon>Candidatus Methanogasteraceae</taxon>
        <taxon>Candidatus Methanogaster</taxon>
    </lineage>
</organism>
<dbReference type="GO" id="GO:0002099">
    <property type="term" value="P:tRNA wobble guanine modification"/>
    <property type="evidence" value="ECO:0007669"/>
    <property type="project" value="TreeGrafter"/>
</dbReference>
<dbReference type="PANTHER" id="PTHR46499">
    <property type="entry name" value="QUEUINE TRNA-RIBOSYLTRANSFERASE"/>
    <property type="match status" value="1"/>
</dbReference>
<dbReference type="InterPro" id="IPR040777">
    <property type="entry name" value="DUF5591"/>
</dbReference>
<evidence type="ECO:0000256" key="1">
    <source>
        <dbReference type="ARBA" id="ARBA00005030"/>
    </source>
</evidence>
<dbReference type="InterPro" id="IPR015947">
    <property type="entry name" value="PUA-like_sf"/>
</dbReference>
<accession>A0A7G9Y741</accession>
<dbReference type="SUPFAM" id="SSF88802">
    <property type="entry name" value="Pre-PUA domain"/>
    <property type="match status" value="1"/>
</dbReference>
<dbReference type="GO" id="GO:0002948">
    <property type="term" value="F:archaeosine synthase activity"/>
    <property type="evidence" value="ECO:0007669"/>
    <property type="project" value="UniProtKB-EC"/>
</dbReference>
<feature type="domain" description="PUA" evidence="4">
    <location>
        <begin position="464"/>
        <end position="531"/>
    </location>
</feature>
<dbReference type="Gene3D" id="3.10.450.90">
    <property type="entry name" value="ArcTGT, C2 domain"/>
    <property type="match status" value="1"/>
</dbReference>
<dbReference type="Gene3D" id="3.40.50.10630">
    <property type="entry name" value="Uracil-DNA glycosylase-like"/>
    <property type="match status" value="1"/>
</dbReference>
<protein>
    <submittedName>
        <fullName evidence="5">Archaeosine synthase</fullName>
        <ecNumber evidence="5">2.6.1.97</ecNumber>
    </submittedName>
</protein>
<dbReference type="Pfam" id="PF14810">
    <property type="entry name" value="TGT_C2"/>
    <property type="match status" value="1"/>
</dbReference>
<proteinExistence type="inferred from homology"/>
<evidence type="ECO:0000256" key="3">
    <source>
        <dbReference type="ARBA" id="ARBA00022694"/>
    </source>
</evidence>
<dbReference type="GO" id="GO:0003723">
    <property type="term" value="F:RNA binding"/>
    <property type="evidence" value="ECO:0007669"/>
    <property type="project" value="InterPro"/>
</dbReference>
<dbReference type="InterPro" id="IPR050076">
    <property type="entry name" value="ArchSynthase1/Queuine_TRR"/>
</dbReference>
<dbReference type="SUPFAM" id="SSF88697">
    <property type="entry name" value="PUA domain-like"/>
    <property type="match status" value="1"/>
</dbReference>
<evidence type="ECO:0000313" key="5">
    <source>
        <dbReference type="EMBL" id="QNO43825.1"/>
    </source>
</evidence>
<dbReference type="Pfam" id="PF17884">
    <property type="entry name" value="DUF5591"/>
    <property type="match status" value="1"/>
</dbReference>
<dbReference type="InterPro" id="IPR002478">
    <property type="entry name" value="PUA"/>
</dbReference>
<dbReference type="InterPro" id="IPR036511">
    <property type="entry name" value="TGT-like_sf"/>
</dbReference>
<dbReference type="UniPathway" id="UPA00393"/>